<evidence type="ECO:0000313" key="1">
    <source>
        <dbReference type="EMBL" id="NQX45307.1"/>
    </source>
</evidence>
<evidence type="ECO:0000313" key="2">
    <source>
        <dbReference type="Proteomes" id="UP000711047"/>
    </source>
</evidence>
<organism evidence="1 2">
    <name type="scientific">Paenibacillus tritici</name>
    <dbReference type="NCBI Taxonomy" id="1873425"/>
    <lineage>
        <taxon>Bacteria</taxon>
        <taxon>Bacillati</taxon>
        <taxon>Bacillota</taxon>
        <taxon>Bacilli</taxon>
        <taxon>Bacillales</taxon>
        <taxon>Paenibacillaceae</taxon>
        <taxon>Paenibacillus</taxon>
    </lineage>
</organism>
<keyword evidence="2" id="KW-1185">Reference proteome</keyword>
<comment type="caution">
    <text evidence="1">The sequence shown here is derived from an EMBL/GenBank/DDBJ whole genome shotgun (WGS) entry which is preliminary data.</text>
</comment>
<dbReference type="Proteomes" id="UP000711047">
    <property type="component" value="Unassembled WGS sequence"/>
</dbReference>
<proteinExistence type="predicted"/>
<reference evidence="1 2" key="1">
    <citation type="submission" date="2020-05" db="EMBL/GenBank/DDBJ databases">
        <title>Paenibacillus glebae, sp. nov., Paenibacillus humi sp. nov., Paenibacillus pedi sp. nov., Paenibacillus terrestris sp. nov. and Paenibacillus terricola sp. nov., isolated from a forest top soil sample.</title>
        <authorList>
            <person name="Qi S."/>
            <person name="Carlier A."/>
            <person name="Cnockaert M."/>
            <person name="Vandamme P."/>
        </authorList>
    </citation>
    <scope>NUCLEOTIDE SEQUENCE [LARGE SCALE GENOMIC DNA]</scope>
    <source>
        <strain evidence="1 2">LMG 29502</strain>
    </source>
</reference>
<dbReference type="EMBL" id="JABMKX010000004">
    <property type="protein sequence ID" value="NQX45307.1"/>
    <property type="molecule type" value="Genomic_DNA"/>
</dbReference>
<protein>
    <submittedName>
        <fullName evidence="1">Uncharacterized protein</fullName>
    </submittedName>
</protein>
<name>A0ABX2DL24_9BACL</name>
<gene>
    <name evidence="1" type="ORF">HQN87_08180</name>
</gene>
<dbReference type="RefSeq" id="WP_173130489.1">
    <property type="nucleotide sequence ID" value="NZ_JABMKX010000004.1"/>
</dbReference>
<sequence length="133" mass="15308">MYRLNVIYRYSEGAEIPKWLIVKPKDGVFDWGIEVASIPLNQPFEQTTPEDINDDALGISILNTELLINTELPEHIGIHLPSVKKRINVLRGEPLAPNFKLLEIEHFVIQMSDLQIMIPNRTLDILSCNWLDF</sequence>
<accession>A0ABX2DL24</accession>